<dbReference type="AlphaFoldDB" id="A0A098QT98"/>
<evidence type="ECO:0000256" key="3">
    <source>
        <dbReference type="ARBA" id="ARBA00022679"/>
    </source>
</evidence>
<evidence type="ECO:0000313" key="7">
    <source>
        <dbReference type="EMBL" id="KGE70924.1"/>
    </source>
</evidence>
<feature type="transmembrane region" description="Helical" evidence="5">
    <location>
        <begin position="177"/>
        <end position="198"/>
    </location>
</feature>
<dbReference type="eggNOG" id="COG2972">
    <property type="taxonomic scope" value="Bacteria"/>
</dbReference>
<dbReference type="Pfam" id="PF02518">
    <property type="entry name" value="HATPase_c"/>
    <property type="match status" value="1"/>
</dbReference>
<reference evidence="7 8" key="1">
    <citation type="submission" date="2014-05" db="EMBL/GenBank/DDBJ databases">
        <title>De novo Genome Sequence of Spirocheata sp.</title>
        <authorList>
            <person name="Shivani Y."/>
            <person name="Subhash Y."/>
            <person name="Tushar L."/>
            <person name="Sasikala C."/>
            <person name="Ramana C.V."/>
        </authorList>
    </citation>
    <scope>NUCLEOTIDE SEQUENCE [LARGE SCALE GENOMIC DNA]</scope>
    <source>
        <strain evidence="7 8">JC230</strain>
    </source>
</reference>
<gene>
    <name evidence="7" type="ORF">DC28_13350</name>
</gene>
<dbReference type="Gene3D" id="6.10.340.10">
    <property type="match status" value="1"/>
</dbReference>
<dbReference type="RefSeq" id="WP_037549495.1">
    <property type="nucleotide sequence ID" value="NZ_JNUP01000071.1"/>
</dbReference>
<keyword evidence="3" id="KW-0808">Transferase</keyword>
<dbReference type="STRING" id="1480694.DC28_13350"/>
<dbReference type="GO" id="GO:0000155">
    <property type="term" value="F:phosphorelay sensor kinase activity"/>
    <property type="evidence" value="ECO:0007669"/>
    <property type="project" value="InterPro"/>
</dbReference>
<evidence type="ECO:0000256" key="4">
    <source>
        <dbReference type="ARBA" id="ARBA00022777"/>
    </source>
</evidence>
<evidence type="ECO:0000256" key="1">
    <source>
        <dbReference type="ARBA" id="ARBA00004370"/>
    </source>
</evidence>
<dbReference type="InterPro" id="IPR036890">
    <property type="entry name" value="HATPase_C_sf"/>
</dbReference>
<dbReference type="PANTHER" id="PTHR34220">
    <property type="entry name" value="SENSOR HISTIDINE KINASE YPDA"/>
    <property type="match status" value="1"/>
</dbReference>
<keyword evidence="4 7" id="KW-0418">Kinase</keyword>
<feature type="domain" description="HAMP" evidence="6">
    <location>
        <begin position="199"/>
        <end position="252"/>
    </location>
</feature>
<dbReference type="SMART" id="SM00304">
    <property type="entry name" value="HAMP"/>
    <property type="match status" value="1"/>
</dbReference>
<comment type="subcellular location">
    <subcellularLocation>
        <location evidence="1">Membrane</location>
    </subcellularLocation>
</comment>
<dbReference type="Pfam" id="PF00672">
    <property type="entry name" value="HAMP"/>
    <property type="match status" value="1"/>
</dbReference>
<dbReference type="GO" id="GO:0016020">
    <property type="term" value="C:membrane"/>
    <property type="evidence" value="ECO:0007669"/>
    <property type="project" value="UniProtKB-SubCell"/>
</dbReference>
<dbReference type="Gene3D" id="3.30.565.10">
    <property type="entry name" value="Histidine kinase-like ATPase, C-terminal domain"/>
    <property type="match status" value="1"/>
</dbReference>
<keyword evidence="5" id="KW-0472">Membrane</keyword>
<protein>
    <submittedName>
        <fullName evidence="7">Histidine kinase</fullName>
    </submittedName>
</protein>
<name>A0A098QT98_9SPIO</name>
<dbReference type="Pfam" id="PF06580">
    <property type="entry name" value="His_kinase"/>
    <property type="match status" value="1"/>
</dbReference>
<dbReference type="PANTHER" id="PTHR34220:SF7">
    <property type="entry name" value="SENSOR HISTIDINE KINASE YPDA"/>
    <property type="match status" value="1"/>
</dbReference>
<dbReference type="InterPro" id="IPR050640">
    <property type="entry name" value="Bact_2-comp_sensor_kinase"/>
</dbReference>
<keyword evidence="8" id="KW-1185">Reference proteome</keyword>
<feature type="transmembrane region" description="Helical" evidence="5">
    <location>
        <begin position="9"/>
        <end position="32"/>
    </location>
</feature>
<dbReference type="OrthoDB" id="370211at2"/>
<dbReference type="EMBL" id="JNUP01000071">
    <property type="protein sequence ID" value="KGE70924.1"/>
    <property type="molecule type" value="Genomic_DNA"/>
</dbReference>
<keyword evidence="2" id="KW-0597">Phosphoprotein</keyword>
<organism evidence="7 8">
    <name type="scientific">Spirochaeta lutea</name>
    <dbReference type="NCBI Taxonomy" id="1480694"/>
    <lineage>
        <taxon>Bacteria</taxon>
        <taxon>Pseudomonadati</taxon>
        <taxon>Spirochaetota</taxon>
        <taxon>Spirochaetia</taxon>
        <taxon>Spirochaetales</taxon>
        <taxon>Spirochaetaceae</taxon>
        <taxon>Spirochaeta</taxon>
    </lineage>
</organism>
<evidence type="ECO:0000259" key="6">
    <source>
        <dbReference type="PROSITE" id="PS50885"/>
    </source>
</evidence>
<evidence type="ECO:0000256" key="2">
    <source>
        <dbReference type="ARBA" id="ARBA00022553"/>
    </source>
</evidence>
<dbReference type="InterPro" id="IPR010559">
    <property type="entry name" value="Sig_transdc_His_kin_internal"/>
</dbReference>
<evidence type="ECO:0000256" key="5">
    <source>
        <dbReference type="SAM" id="Phobius"/>
    </source>
</evidence>
<dbReference type="InterPro" id="IPR003660">
    <property type="entry name" value="HAMP_dom"/>
</dbReference>
<dbReference type="SUPFAM" id="SSF55874">
    <property type="entry name" value="ATPase domain of HSP90 chaperone/DNA topoisomerase II/histidine kinase"/>
    <property type="match status" value="1"/>
</dbReference>
<evidence type="ECO:0000313" key="8">
    <source>
        <dbReference type="Proteomes" id="UP000029692"/>
    </source>
</evidence>
<dbReference type="InterPro" id="IPR003594">
    <property type="entry name" value="HATPase_dom"/>
</dbReference>
<keyword evidence="5" id="KW-1133">Transmembrane helix</keyword>
<keyword evidence="5" id="KW-0812">Transmembrane</keyword>
<proteinExistence type="predicted"/>
<accession>A0A098QT98</accession>
<dbReference type="CDD" id="cd06225">
    <property type="entry name" value="HAMP"/>
    <property type="match status" value="1"/>
</dbReference>
<dbReference type="Proteomes" id="UP000029692">
    <property type="component" value="Unassembled WGS sequence"/>
</dbReference>
<dbReference type="PROSITE" id="PS50885">
    <property type="entry name" value="HAMP"/>
    <property type="match status" value="1"/>
</dbReference>
<sequence>MRQTLRTRLIFYMVLSLSVVVFSLSFILLLSLQFQGILQDQFSTESYLQQLQTEVHGVRQPFLQYVTSRSSTALAELLARQQTILGVLPPALPRSGDSLLLAQREVYSLIRGYLGMIEEGIQLKRARAIQEYTQLYEDSEALNELILRRIDAMSLTGLRNRIADYGRLMEAFRQLQVWNLLVVIFSVLSALLWMLGAINRLTEPMHRLAVAAGELSAGNFEGPDIQVSALPEVATVISAFNTMRRDISQYIAEIERRKAVEKGYLAEKLRNLNMEHLLKRMELYTMQAQMNPHFLFNTLNTGVQLAILEEADKTAEFMEKLAHFFRRNMRQQELFVPLGQELEGLKAYLEILAIRFPTTLELRLDTDDSLADRVSIPALILQPLVENSVVHAFQDIQGRACITITVRENRGLVELVVADNGKGMDQNTARSLVARNTRRERGYGSKVMGLENVIQRLYFFYPQNQDCVTIESEPYKGTTVTIRINPQEEPCIPS</sequence>
<comment type="caution">
    <text evidence="7">The sequence shown here is derived from an EMBL/GenBank/DDBJ whole genome shotgun (WGS) entry which is preliminary data.</text>
</comment>